<accession>A0ACC0JKR0</accession>
<keyword evidence="2" id="KW-1185">Reference proteome</keyword>
<dbReference type="EMBL" id="CM046111">
    <property type="protein sequence ID" value="KAI8424746.1"/>
    <property type="molecule type" value="Genomic_DNA"/>
</dbReference>
<dbReference type="Proteomes" id="UP001064048">
    <property type="component" value="Chromosome 11"/>
</dbReference>
<organism evidence="1 2">
    <name type="scientific">Choristoneura fumiferana</name>
    <name type="common">Spruce budworm moth</name>
    <name type="synonym">Archips fumiferana</name>
    <dbReference type="NCBI Taxonomy" id="7141"/>
    <lineage>
        <taxon>Eukaryota</taxon>
        <taxon>Metazoa</taxon>
        <taxon>Ecdysozoa</taxon>
        <taxon>Arthropoda</taxon>
        <taxon>Hexapoda</taxon>
        <taxon>Insecta</taxon>
        <taxon>Pterygota</taxon>
        <taxon>Neoptera</taxon>
        <taxon>Endopterygota</taxon>
        <taxon>Lepidoptera</taxon>
        <taxon>Glossata</taxon>
        <taxon>Ditrysia</taxon>
        <taxon>Tortricoidea</taxon>
        <taxon>Tortricidae</taxon>
        <taxon>Tortricinae</taxon>
        <taxon>Choristoneura</taxon>
    </lineage>
</organism>
<protein>
    <submittedName>
        <fullName evidence="1">Uncharacterized protein</fullName>
    </submittedName>
</protein>
<evidence type="ECO:0000313" key="1">
    <source>
        <dbReference type="EMBL" id="KAI8424746.1"/>
    </source>
</evidence>
<comment type="caution">
    <text evidence="1">The sequence shown here is derived from an EMBL/GenBank/DDBJ whole genome shotgun (WGS) entry which is preliminary data.</text>
</comment>
<evidence type="ECO:0000313" key="2">
    <source>
        <dbReference type="Proteomes" id="UP001064048"/>
    </source>
</evidence>
<name>A0ACC0JKR0_CHOFU</name>
<sequence length="1860" mass="211102">MTEEYFPRGGKKPNVTYFKQSSNFLGAAEKGQGKKKKQKKRTENDDGYLSDEAVKDVDQSYKMCAVSIGHKTLKPGVNILGRVARTMETKLVVSLPSKLRGSVMACHISEPYNKVLEAYVNDEREQVRELPAMFRPGQYVALQVLESGTEPLDNGIEGHVFSDTTAYIQRFHADNVKGKKPALGQKIRAHVLYVMPTRNAPFLTMKNIFETSVPDLETEMKFKEGDIIDEAQVLKITGRSIHFKLGRKCVGTMSLKRVAVDEDLSDEQIIAKSYPIGSTHRVRVLIYNLSDYVYHVSDESSVLEERYFSLEALRPGQLVAGRVLSVADTQEGQEVTARVLTVDPFRLRLHLTLKPTLLSPELVALAAYEEAEVGKAYTGVVKFIKDFLLVSFFGDVVAYVPRGEVARPPPDNLRDAFHLGQIVSCTILHVDPEKKRMLGTLVTPPFWPAKRRDELTKRRKGTDDNEAPKKKLKTEHNTADTEVKNKKKDKKSKNKIDDDADEGKGRVNEVSEESDAIETDIHEDSDQALTPGDKALIDLSDCSRSKEWKKRIAALQTSIKCRLKRIEKINKKILSLEESGLTAKNKKYHTAMHQDKLSVEERMKKLEDALKTALEQLRKIDPEYVKKMKKAEKQKLKAESKKTLKKAEGETIDKEKVKEIVQKKKKKKLKEAAKIEENAEKEVKESPKKDKENKRKVKKGEEVKEVVDKSKDIKVVESLEPALEMPSAKEFWSENADNLAKTAKEDTSSSSEDEETEAPKKKRKKLSAAEKVAKARAEEERLRELERRAASSDAEPRSSDQFERALLASPNCSQLWIAYMAFHLQELSALVDLMLRKYKRDPRNYTLCGAACYRLGLLDKARHVMQKAVAVLEKKELQALVRAADRCVPAGGRVALLSCPTLFVPIKRQLGNRASVSLLEYDRRFEVHAPDFIFYDYNTPDKLPPDSLHSYDLVVADPPFLSEECITKTSETIKLLAKDKIVVCTGAVMKEHVEKLLELKLCEFQPHHRNNLANEFCCYANFDLDGVLREQVRELPAMFRPGQYIALQVLESGTEPLDNGIEGHVFSDTTAYIQRFHADNVKGKKPALGQKIRAHVLYVMPTRNAPFLTMKNIFETSVPDLETEMKFKEGDIIDEAQVLKITGRSIHFKLGRKCVGTMSIKRVAVDEDLSDEQIIAKSYPIDYVYHVSDESSVLEDATSAWKRCGPASWWRDACSASPIRRLRLHLTLKPTLLSPELVALAAYEEAEVGKAYTGVVKFIKDFLLVNFFGDVVAYVPRGEVSCTILHVDPEKKRMLGTLVTPPFWPAKRRDELTKRKKGTDDNEAPKKKLKTEHNTADTEVKNKKKDKKSKNKSDDDVDEGKGRVNEVSEESDAIETDIHEDGDQALTPGDKALIDLSDCSRSKEWKKRIAALQTSIKCRLKRIEKINKKILSLEESGLTAKNKKYHTAMHQDKLSVEERMKKLEDALKTALEQLRKIDPEYVKKMKKAEKQKLKAESKKTLKKAEGETIDKEKVKEIIQKKKKNKLKEAAKIEENAEKEVKESPKKDKENKRKVKKGEEVKEVVDKSKDIKVVESLEPALEMPSAKEFWSENADNLAKTAKEDTSSSSEDEETEAPKKKRKKLSAAEKVAKARAEEERLRELERRAASSDAEPRSSDQFERALLASPNCSQLWIAYMAFHLQDPRNYTLCGAACYRLGLRDKARHVMQKAVAVLEKKERERHAPLIPSVTFWMEPKNLSSIKTFISVSLLEYDRRFEVHAPDFIFYDYNTPDKLPPDSLHSYDLVVADPPFLSEECITKTSETIKLLAKDKIVVCTGAVMKEHVEKLLELKLCEFQPHHRNNLANEFCCYANFDLDGVLR</sequence>
<gene>
    <name evidence="1" type="ORF">MSG28_006694</name>
</gene>
<proteinExistence type="predicted"/>
<reference evidence="1 2" key="1">
    <citation type="journal article" date="2022" name="Genome Biol. Evol.">
        <title>The Spruce Budworm Genome: Reconstructing the Evolutionary History of Antifreeze Proteins.</title>
        <authorList>
            <person name="Beliveau C."/>
            <person name="Gagne P."/>
            <person name="Picq S."/>
            <person name="Vernygora O."/>
            <person name="Keeling C.I."/>
            <person name="Pinkney K."/>
            <person name="Doucet D."/>
            <person name="Wen F."/>
            <person name="Johnston J.S."/>
            <person name="Maaroufi H."/>
            <person name="Boyle B."/>
            <person name="Laroche J."/>
            <person name="Dewar K."/>
            <person name="Juretic N."/>
            <person name="Blackburn G."/>
            <person name="Nisole A."/>
            <person name="Brunet B."/>
            <person name="Brandao M."/>
            <person name="Lumley L."/>
            <person name="Duan J."/>
            <person name="Quan G."/>
            <person name="Lucarotti C.J."/>
            <person name="Roe A.D."/>
            <person name="Sperling F.A.H."/>
            <person name="Levesque R.C."/>
            <person name="Cusson M."/>
        </authorList>
    </citation>
    <scope>NUCLEOTIDE SEQUENCE [LARGE SCALE GENOMIC DNA]</scope>
    <source>
        <strain evidence="1">Glfc:IPQL:Cfum</strain>
    </source>
</reference>